<evidence type="ECO:0000259" key="2">
    <source>
        <dbReference type="Pfam" id="PF12214"/>
    </source>
</evidence>
<name>A0A091DN42_FUKDA</name>
<accession>A0A091DN42</accession>
<dbReference type="Proteomes" id="UP000028990">
    <property type="component" value="Unassembled WGS sequence"/>
</dbReference>
<gene>
    <name evidence="3" type="ORF">H920_05032</name>
</gene>
<feature type="compositionally biased region" description="Basic and acidic residues" evidence="1">
    <location>
        <begin position="1"/>
        <end position="10"/>
    </location>
</feature>
<dbReference type="GO" id="GO:0005874">
    <property type="term" value="C:microtubule"/>
    <property type="evidence" value="ECO:0007669"/>
    <property type="project" value="InterPro"/>
</dbReference>
<organism evidence="3 4">
    <name type="scientific">Fukomys damarensis</name>
    <name type="common">Damaraland mole rat</name>
    <name type="synonym">Cryptomys damarensis</name>
    <dbReference type="NCBI Taxonomy" id="885580"/>
    <lineage>
        <taxon>Eukaryota</taxon>
        <taxon>Metazoa</taxon>
        <taxon>Chordata</taxon>
        <taxon>Craniata</taxon>
        <taxon>Vertebrata</taxon>
        <taxon>Euteleostomi</taxon>
        <taxon>Mammalia</taxon>
        <taxon>Eutheria</taxon>
        <taxon>Euarchontoglires</taxon>
        <taxon>Glires</taxon>
        <taxon>Rodentia</taxon>
        <taxon>Hystricomorpha</taxon>
        <taxon>Bathyergidae</taxon>
        <taxon>Fukomys</taxon>
    </lineage>
</organism>
<dbReference type="STRING" id="885580.ENSFDAP00000001654"/>
<feature type="compositionally biased region" description="Polar residues" evidence="1">
    <location>
        <begin position="20"/>
        <end position="29"/>
    </location>
</feature>
<protein>
    <submittedName>
        <fullName evidence="3">Targeting protein for Xklp2</fullName>
    </submittedName>
</protein>
<dbReference type="InterPro" id="IPR009675">
    <property type="entry name" value="TPX2_fam"/>
</dbReference>
<sequence length="182" mass="21027">MKISQNRKEPEEEEEEEGSAQDTSKNNKNLPPKVKGRHTMPHVATIKQKVLKSTEEQELEKSMKMQQEPIGFDLEIEKRIQEEDSKKSEDERFEFHCRPCPTKILEDVVSVPEKKVLPVTIPKSPAFALRNRIALPTKEDEEEDEPAVIRAQPMPPYGVPFKHHIPEARTVEISPFSFDSWD</sequence>
<feature type="region of interest" description="Disordered" evidence="1">
    <location>
        <begin position="1"/>
        <end position="73"/>
    </location>
</feature>
<reference evidence="3 4" key="1">
    <citation type="submission" date="2013-11" db="EMBL/GenBank/DDBJ databases">
        <title>The Damaraland mole rat (Fukomys damarensis) genome and evolution of African mole rats.</title>
        <authorList>
            <person name="Gladyshev V.N."/>
            <person name="Fang X."/>
        </authorList>
    </citation>
    <scope>NUCLEOTIDE SEQUENCE [LARGE SCALE GENOMIC DNA]</scope>
    <source>
        <tissue evidence="3">Liver</tissue>
    </source>
</reference>
<dbReference type="AlphaFoldDB" id="A0A091DN42"/>
<dbReference type="EMBL" id="KN122078">
    <property type="protein sequence ID" value="KFO33564.1"/>
    <property type="molecule type" value="Genomic_DNA"/>
</dbReference>
<dbReference type="PANTHER" id="PTHR14326:SF44">
    <property type="entry name" value="TARGETING PROTEIN FOR XKLP2"/>
    <property type="match status" value="1"/>
</dbReference>
<dbReference type="GO" id="GO:0060236">
    <property type="term" value="P:regulation of mitotic spindle organization"/>
    <property type="evidence" value="ECO:0007669"/>
    <property type="project" value="InterPro"/>
</dbReference>
<keyword evidence="4" id="KW-1185">Reference proteome</keyword>
<evidence type="ECO:0000313" key="4">
    <source>
        <dbReference type="Proteomes" id="UP000028990"/>
    </source>
</evidence>
<evidence type="ECO:0000313" key="3">
    <source>
        <dbReference type="EMBL" id="KFO33564.1"/>
    </source>
</evidence>
<dbReference type="InterPro" id="IPR027330">
    <property type="entry name" value="TPX2_central_dom"/>
</dbReference>
<evidence type="ECO:0000256" key="1">
    <source>
        <dbReference type="SAM" id="MobiDB-lite"/>
    </source>
</evidence>
<feature type="domain" description="TPX2 central" evidence="2">
    <location>
        <begin position="46"/>
        <end position="127"/>
    </location>
</feature>
<dbReference type="PANTHER" id="PTHR14326">
    <property type="entry name" value="TARGETING PROTEIN FOR XKLP2"/>
    <property type="match status" value="1"/>
</dbReference>
<dbReference type="Pfam" id="PF12214">
    <property type="entry name" value="TPX2_importin"/>
    <property type="match status" value="1"/>
</dbReference>
<feature type="compositionally biased region" description="Basic and acidic residues" evidence="1">
    <location>
        <begin position="52"/>
        <end position="63"/>
    </location>
</feature>
<proteinExistence type="predicted"/>
<dbReference type="GO" id="GO:0005819">
    <property type="term" value="C:spindle"/>
    <property type="evidence" value="ECO:0007669"/>
    <property type="project" value="InterPro"/>
</dbReference>